<evidence type="ECO:0000313" key="8">
    <source>
        <dbReference type="EMBL" id="SVB31569.1"/>
    </source>
</evidence>
<dbReference type="EMBL" id="UINC01036902">
    <property type="protein sequence ID" value="SVB31569.1"/>
    <property type="molecule type" value="Genomic_DNA"/>
</dbReference>
<gene>
    <name evidence="8" type="ORF">METZ01_LOCUS184423</name>
</gene>
<evidence type="ECO:0000256" key="4">
    <source>
        <dbReference type="ARBA" id="ARBA00023004"/>
    </source>
</evidence>
<evidence type="ECO:0000256" key="5">
    <source>
        <dbReference type="ARBA" id="ARBA00023014"/>
    </source>
</evidence>
<feature type="non-terminal residue" evidence="8">
    <location>
        <position position="1"/>
    </location>
</feature>
<evidence type="ECO:0000256" key="6">
    <source>
        <dbReference type="SAM" id="MobiDB-lite"/>
    </source>
</evidence>
<protein>
    <recommendedName>
        <fullName evidence="7">Rieske domain-containing protein</fullName>
    </recommendedName>
</protein>
<proteinExistence type="predicted"/>
<feature type="region of interest" description="Disordered" evidence="6">
    <location>
        <begin position="1"/>
        <end position="25"/>
    </location>
</feature>
<keyword evidence="2" id="KW-0479">Metal-binding</keyword>
<dbReference type="InterPro" id="IPR036922">
    <property type="entry name" value="Rieske_2Fe-2S_sf"/>
</dbReference>
<dbReference type="GO" id="GO:0016491">
    <property type="term" value="F:oxidoreductase activity"/>
    <property type="evidence" value="ECO:0007669"/>
    <property type="project" value="UniProtKB-KW"/>
</dbReference>
<dbReference type="InterPro" id="IPR050584">
    <property type="entry name" value="Cholesterol_7-desaturase"/>
</dbReference>
<feature type="compositionally biased region" description="Basic and acidic residues" evidence="6">
    <location>
        <begin position="1"/>
        <end position="14"/>
    </location>
</feature>
<keyword evidence="1" id="KW-0001">2Fe-2S</keyword>
<dbReference type="Pfam" id="PF00355">
    <property type="entry name" value="Rieske"/>
    <property type="match status" value="1"/>
</dbReference>
<sequence>VVGQSKERPSHGSDGDWEALEVEPPGPGSVVEAVFGVDDLVVWRTALGEVCVMEARCPHQWSHLAQEGSVDGEELVCLAHFWRFTTSGEGWKANMGGRRDRKGDIDVHPCREVDGRIWVRRTA</sequence>
<dbReference type="PANTHER" id="PTHR21266:SF60">
    <property type="entry name" value="3-KETOSTEROID-9-ALPHA-MONOOXYGENASE, OXYGENASE COMPONENT"/>
    <property type="match status" value="1"/>
</dbReference>
<dbReference type="PROSITE" id="PS51296">
    <property type="entry name" value="RIESKE"/>
    <property type="match status" value="1"/>
</dbReference>
<dbReference type="GO" id="GO:0051537">
    <property type="term" value="F:2 iron, 2 sulfur cluster binding"/>
    <property type="evidence" value="ECO:0007669"/>
    <property type="project" value="UniProtKB-KW"/>
</dbReference>
<reference evidence="8" key="1">
    <citation type="submission" date="2018-05" db="EMBL/GenBank/DDBJ databases">
        <authorList>
            <person name="Lanie J.A."/>
            <person name="Ng W.-L."/>
            <person name="Kazmierczak K.M."/>
            <person name="Andrzejewski T.M."/>
            <person name="Davidsen T.M."/>
            <person name="Wayne K.J."/>
            <person name="Tettelin H."/>
            <person name="Glass J.I."/>
            <person name="Rusch D."/>
            <person name="Podicherti R."/>
            <person name="Tsui H.-C.T."/>
            <person name="Winkler M.E."/>
        </authorList>
    </citation>
    <scope>NUCLEOTIDE SEQUENCE</scope>
</reference>
<evidence type="ECO:0000256" key="1">
    <source>
        <dbReference type="ARBA" id="ARBA00022714"/>
    </source>
</evidence>
<evidence type="ECO:0000259" key="7">
    <source>
        <dbReference type="PROSITE" id="PS51296"/>
    </source>
</evidence>
<organism evidence="8">
    <name type="scientific">marine metagenome</name>
    <dbReference type="NCBI Taxonomy" id="408172"/>
    <lineage>
        <taxon>unclassified sequences</taxon>
        <taxon>metagenomes</taxon>
        <taxon>ecological metagenomes</taxon>
    </lineage>
</organism>
<dbReference type="AlphaFoldDB" id="A0A382D0E6"/>
<dbReference type="Gene3D" id="2.102.10.10">
    <property type="entry name" value="Rieske [2Fe-2S] iron-sulphur domain"/>
    <property type="match status" value="1"/>
</dbReference>
<dbReference type="SUPFAM" id="SSF50022">
    <property type="entry name" value="ISP domain"/>
    <property type="match status" value="1"/>
</dbReference>
<name>A0A382D0E6_9ZZZZ</name>
<accession>A0A382D0E6</accession>
<dbReference type="PANTHER" id="PTHR21266">
    <property type="entry name" value="IRON-SULFUR DOMAIN CONTAINING PROTEIN"/>
    <property type="match status" value="1"/>
</dbReference>
<feature type="domain" description="Rieske" evidence="7">
    <location>
        <begin position="17"/>
        <end position="119"/>
    </location>
</feature>
<evidence type="ECO:0000256" key="2">
    <source>
        <dbReference type="ARBA" id="ARBA00022723"/>
    </source>
</evidence>
<keyword evidence="3" id="KW-0560">Oxidoreductase</keyword>
<dbReference type="InterPro" id="IPR017941">
    <property type="entry name" value="Rieske_2Fe-2S"/>
</dbReference>
<evidence type="ECO:0000256" key="3">
    <source>
        <dbReference type="ARBA" id="ARBA00023002"/>
    </source>
</evidence>
<keyword evidence="4" id="KW-0408">Iron</keyword>
<keyword evidence="5" id="KW-0411">Iron-sulfur</keyword>
<dbReference type="GO" id="GO:0046872">
    <property type="term" value="F:metal ion binding"/>
    <property type="evidence" value="ECO:0007669"/>
    <property type="project" value="UniProtKB-KW"/>
</dbReference>